<protein>
    <submittedName>
        <fullName evidence="1">Uncharacterized protein</fullName>
    </submittedName>
</protein>
<proteinExistence type="predicted"/>
<keyword evidence="2" id="KW-1185">Reference proteome</keyword>
<evidence type="ECO:0000313" key="1">
    <source>
        <dbReference type="EMBL" id="KAH0469545.1"/>
    </source>
</evidence>
<name>A0AAV7H5Y7_DENCH</name>
<reference evidence="1 2" key="1">
    <citation type="journal article" date="2021" name="Hortic Res">
        <title>Chromosome-scale assembly of the Dendrobium chrysotoxum genome enhances the understanding of orchid evolution.</title>
        <authorList>
            <person name="Zhang Y."/>
            <person name="Zhang G.Q."/>
            <person name="Zhang D."/>
            <person name="Liu X.D."/>
            <person name="Xu X.Y."/>
            <person name="Sun W.H."/>
            <person name="Yu X."/>
            <person name="Zhu X."/>
            <person name="Wang Z.W."/>
            <person name="Zhao X."/>
            <person name="Zhong W.Y."/>
            <person name="Chen H."/>
            <person name="Yin W.L."/>
            <person name="Huang T."/>
            <person name="Niu S.C."/>
            <person name="Liu Z.J."/>
        </authorList>
    </citation>
    <scope>NUCLEOTIDE SEQUENCE [LARGE SCALE GENOMIC DNA]</scope>
    <source>
        <tissue evidence="1">Fresh leaves</tissue>
    </source>
</reference>
<organism evidence="1 2">
    <name type="scientific">Dendrobium chrysotoxum</name>
    <name type="common">Orchid</name>
    <dbReference type="NCBI Taxonomy" id="161865"/>
    <lineage>
        <taxon>Eukaryota</taxon>
        <taxon>Viridiplantae</taxon>
        <taxon>Streptophyta</taxon>
        <taxon>Embryophyta</taxon>
        <taxon>Tracheophyta</taxon>
        <taxon>Spermatophyta</taxon>
        <taxon>Magnoliopsida</taxon>
        <taxon>Liliopsida</taxon>
        <taxon>Asparagales</taxon>
        <taxon>Orchidaceae</taxon>
        <taxon>Epidendroideae</taxon>
        <taxon>Malaxideae</taxon>
        <taxon>Dendrobiinae</taxon>
        <taxon>Dendrobium</taxon>
    </lineage>
</organism>
<dbReference type="AlphaFoldDB" id="A0AAV7H5Y7"/>
<dbReference type="EMBL" id="JAGFBR010000002">
    <property type="protein sequence ID" value="KAH0469545.1"/>
    <property type="molecule type" value="Genomic_DNA"/>
</dbReference>
<sequence>MKSDIKYFKECITILYTVCTRLIHKRIITKYYTHICGGVYKYEKEAYEMYWRYAHNASFSVHKEYHSYWPNSRKT</sequence>
<dbReference type="Proteomes" id="UP000775213">
    <property type="component" value="Unassembled WGS sequence"/>
</dbReference>
<evidence type="ECO:0000313" key="2">
    <source>
        <dbReference type="Proteomes" id="UP000775213"/>
    </source>
</evidence>
<gene>
    <name evidence="1" type="ORF">IEQ34_001103</name>
</gene>
<accession>A0AAV7H5Y7</accession>
<comment type="caution">
    <text evidence="1">The sequence shown here is derived from an EMBL/GenBank/DDBJ whole genome shotgun (WGS) entry which is preliminary data.</text>
</comment>